<dbReference type="EMBL" id="QUSY01004467">
    <property type="protein sequence ID" value="RHY13305.1"/>
    <property type="molecule type" value="Genomic_DNA"/>
</dbReference>
<name>A0A418AEN1_9STRA</name>
<gene>
    <name evidence="1" type="ORF">DYB32_010936</name>
</gene>
<protein>
    <submittedName>
        <fullName evidence="1">Uncharacterized protein</fullName>
    </submittedName>
</protein>
<reference evidence="1 2" key="1">
    <citation type="submission" date="2018-08" db="EMBL/GenBank/DDBJ databases">
        <title>Aphanomyces genome sequencing and annotation.</title>
        <authorList>
            <person name="Minardi D."/>
            <person name="Oidtmann B."/>
            <person name="Van Der Giezen M."/>
            <person name="Studholme D.J."/>
        </authorList>
    </citation>
    <scope>NUCLEOTIDE SEQUENCE [LARGE SCALE GENOMIC DNA]</scope>
    <source>
        <strain evidence="1 2">NJM0002</strain>
    </source>
</reference>
<keyword evidence="2" id="KW-1185">Reference proteome</keyword>
<dbReference type="AlphaFoldDB" id="A0A418AEN1"/>
<evidence type="ECO:0000313" key="2">
    <source>
        <dbReference type="Proteomes" id="UP000285060"/>
    </source>
</evidence>
<organism evidence="1 2">
    <name type="scientific">Aphanomyces invadans</name>
    <dbReference type="NCBI Taxonomy" id="157072"/>
    <lineage>
        <taxon>Eukaryota</taxon>
        <taxon>Sar</taxon>
        <taxon>Stramenopiles</taxon>
        <taxon>Oomycota</taxon>
        <taxon>Saprolegniomycetes</taxon>
        <taxon>Saprolegniales</taxon>
        <taxon>Verrucalvaceae</taxon>
        <taxon>Aphanomyces</taxon>
    </lineage>
</organism>
<dbReference type="VEuPathDB" id="FungiDB:H310_00369"/>
<comment type="caution">
    <text evidence="1">The sequence shown here is derived from an EMBL/GenBank/DDBJ whole genome shotgun (WGS) entry which is preliminary data.</text>
</comment>
<feature type="non-terminal residue" evidence="1">
    <location>
        <position position="284"/>
    </location>
</feature>
<sequence length="284" mass="32207">MVYDQSWSLKYAMEVTERSSGDAVTSTICLFCKFHGHQLDMDMEGRQRAATKGPQYHTSWSTDLFLKLITSQHADLWAAYQNEFFDGKKARFKGRIALSNTLYNWDLTGDVLEFSMSSETVEVVITELMFRPEDEMAALDNNMDEITIATVRATFNLDKLTGINDNMVGPFVRDLVGVTILKIGDLLATDNVWAMSFRFDSSNHSESTFFDLRVRLGVKGMLHNVHLIAMPHFDRHMANHQVVMLKKLLSAVYLSWADKLLTVSTDGEPTNMGRKSTTRHLDGC</sequence>
<dbReference type="PANTHER" id="PTHR37067:SF3">
    <property type="entry name" value="PX DOMAIN-CONTAINING PROTEIN"/>
    <property type="match status" value="1"/>
</dbReference>
<dbReference type="Proteomes" id="UP000285060">
    <property type="component" value="Unassembled WGS sequence"/>
</dbReference>
<dbReference type="VEuPathDB" id="FungiDB:H310_15023"/>
<evidence type="ECO:0000313" key="1">
    <source>
        <dbReference type="EMBL" id="RHY13305.1"/>
    </source>
</evidence>
<proteinExistence type="predicted"/>
<accession>A0A418AEN1</accession>
<dbReference type="PANTHER" id="PTHR37067">
    <property type="entry name" value="PX DOMAIN-CONTAINING PROTEIN"/>
    <property type="match status" value="1"/>
</dbReference>